<keyword evidence="2" id="KW-1185">Reference proteome</keyword>
<evidence type="ECO:0000313" key="2">
    <source>
        <dbReference type="Proteomes" id="UP000499080"/>
    </source>
</evidence>
<organism evidence="1 2">
    <name type="scientific">Araneus ventricosus</name>
    <name type="common">Orbweaver spider</name>
    <name type="synonym">Epeira ventricosa</name>
    <dbReference type="NCBI Taxonomy" id="182803"/>
    <lineage>
        <taxon>Eukaryota</taxon>
        <taxon>Metazoa</taxon>
        <taxon>Ecdysozoa</taxon>
        <taxon>Arthropoda</taxon>
        <taxon>Chelicerata</taxon>
        <taxon>Arachnida</taxon>
        <taxon>Araneae</taxon>
        <taxon>Araneomorphae</taxon>
        <taxon>Entelegynae</taxon>
        <taxon>Araneoidea</taxon>
        <taxon>Araneidae</taxon>
        <taxon>Araneus</taxon>
    </lineage>
</organism>
<gene>
    <name evidence="1" type="ORF">AVEN_258169_1</name>
</gene>
<protein>
    <submittedName>
        <fullName evidence="1">Uncharacterized protein</fullName>
    </submittedName>
</protein>
<dbReference type="EMBL" id="BGPR01001376">
    <property type="protein sequence ID" value="GBM52405.1"/>
    <property type="molecule type" value="Genomic_DNA"/>
</dbReference>
<accession>A0A4Y2GI46</accession>
<name>A0A4Y2GI46_ARAVE</name>
<comment type="caution">
    <text evidence="1">The sequence shown here is derived from an EMBL/GenBank/DDBJ whole genome shotgun (WGS) entry which is preliminary data.</text>
</comment>
<evidence type="ECO:0000313" key="1">
    <source>
        <dbReference type="EMBL" id="GBM52405.1"/>
    </source>
</evidence>
<reference evidence="1 2" key="1">
    <citation type="journal article" date="2019" name="Sci. Rep.">
        <title>Orb-weaving spider Araneus ventricosus genome elucidates the spidroin gene catalogue.</title>
        <authorList>
            <person name="Kono N."/>
            <person name="Nakamura H."/>
            <person name="Ohtoshi R."/>
            <person name="Moran D.A.P."/>
            <person name="Shinohara A."/>
            <person name="Yoshida Y."/>
            <person name="Fujiwara M."/>
            <person name="Mori M."/>
            <person name="Tomita M."/>
            <person name="Arakawa K."/>
        </authorList>
    </citation>
    <scope>NUCLEOTIDE SEQUENCE [LARGE SCALE GENOMIC DNA]</scope>
</reference>
<sequence>MPKKKSGNTNHGNTARKFFRHPEKTAEITGMELNLPKRLGIILECINCNMKINLEKFVEFTRVTQDIYLRNYSWYPMPISLHKFYLEGETQLKRVFFRLDHTLKKPRRQEINTIGNIGNYSQGSNPG</sequence>
<proteinExistence type="predicted"/>
<dbReference type="AlphaFoldDB" id="A0A4Y2GI46"/>
<dbReference type="Proteomes" id="UP000499080">
    <property type="component" value="Unassembled WGS sequence"/>
</dbReference>
<dbReference type="OrthoDB" id="8197165at2759"/>